<reference evidence="9 10" key="1">
    <citation type="journal article" date="2014" name="Genome Announc.">
        <title>Genome Sequence and Methylome of Soil Bacterium Gemmatirosa kalamazoonensis KBS708T, a Member of the Rarely Cultivated Gemmatimonadetes Phylum.</title>
        <authorList>
            <person name="Debruyn J.M."/>
            <person name="Radosevich M."/>
            <person name="Wommack K.E."/>
            <person name="Polson S.W."/>
            <person name="Hauser L.J."/>
            <person name="Fawaz M.N."/>
            <person name="Korlach J."/>
            <person name="Tsai Y.C."/>
        </authorList>
    </citation>
    <scope>NUCLEOTIDE SEQUENCE [LARGE SCALE GENOMIC DNA]</scope>
    <source>
        <strain evidence="9 10">KBS708</strain>
    </source>
</reference>
<sequence length="424" mass="44108">MGTMLTLIVIAFVDMLGVVMIVPLLPFYATRMGASGTVVGMLVAAFSVAQLLSAPTWGRLSDRRGRRPALLAGLGVSALGYLMFAGADSIVVLLVSRIVQGFGGGTVGVINAAIADASTSAERTKSIGWLTASTSLGAVVGPVIGSVTAQEFGRAAPGIVAAALCLANLVYALFALRETKITTAEHEARRKGSRSSREVLREVLRHPAASASRLIWIYTVGIGAFYGMIAVFPLYLARVFGVTEATIGYFVMFFGGVGVVVRLGILGRLVTWLGESRLCRVGLVLLTVGLATFPLPRHLAPLAVPMLLMPLGTALTFPAVTALLSRVASPAERGVYLGVQQALGGVARVALPVWTGFAIDRFGVGSPFWSGALLAAIGLALAARLPLRLETSTHRVVSDQAMAAAVSASEAALPSAGEPARSRR</sequence>
<organism evidence="9 10">
    <name type="scientific">Gemmatirosa kalamazoonensis</name>
    <dbReference type="NCBI Taxonomy" id="861299"/>
    <lineage>
        <taxon>Bacteria</taxon>
        <taxon>Pseudomonadati</taxon>
        <taxon>Gemmatimonadota</taxon>
        <taxon>Gemmatimonadia</taxon>
        <taxon>Gemmatimonadales</taxon>
        <taxon>Gemmatimonadaceae</taxon>
        <taxon>Gemmatirosa</taxon>
    </lineage>
</organism>
<dbReference type="FunCoup" id="W0RJ18">
    <property type="interactions" value="398"/>
</dbReference>
<dbReference type="CDD" id="cd17325">
    <property type="entry name" value="MFS_MdtG_SLC18_like"/>
    <property type="match status" value="1"/>
</dbReference>
<keyword evidence="10" id="KW-1185">Reference proteome</keyword>
<evidence type="ECO:0000256" key="7">
    <source>
        <dbReference type="SAM" id="Phobius"/>
    </source>
</evidence>
<evidence type="ECO:0000256" key="1">
    <source>
        <dbReference type="ARBA" id="ARBA00004651"/>
    </source>
</evidence>
<protein>
    <submittedName>
        <fullName evidence="9">Major facilitator superfamily MFS_1</fullName>
    </submittedName>
</protein>
<dbReference type="GO" id="GO:0022857">
    <property type="term" value="F:transmembrane transporter activity"/>
    <property type="evidence" value="ECO:0007669"/>
    <property type="project" value="InterPro"/>
</dbReference>
<feature type="transmembrane region" description="Helical" evidence="7">
    <location>
        <begin position="34"/>
        <end position="57"/>
    </location>
</feature>
<feature type="transmembrane region" description="Helical" evidence="7">
    <location>
        <begin position="155"/>
        <end position="176"/>
    </location>
</feature>
<accession>W0RJ18</accession>
<dbReference type="InterPro" id="IPR036259">
    <property type="entry name" value="MFS_trans_sf"/>
</dbReference>
<feature type="transmembrane region" description="Helical" evidence="7">
    <location>
        <begin position="98"/>
        <end position="115"/>
    </location>
</feature>
<dbReference type="HOGENOM" id="CLU_001265_10_11_0"/>
<keyword evidence="6 7" id="KW-0472">Membrane</keyword>
<feature type="transmembrane region" description="Helical" evidence="7">
    <location>
        <begin position="335"/>
        <end position="355"/>
    </location>
</feature>
<dbReference type="GO" id="GO:0005886">
    <property type="term" value="C:plasma membrane"/>
    <property type="evidence" value="ECO:0007669"/>
    <property type="project" value="UniProtKB-SubCell"/>
</dbReference>
<evidence type="ECO:0000259" key="8">
    <source>
        <dbReference type="PROSITE" id="PS50850"/>
    </source>
</evidence>
<dbReference type="KEGG" id="gba:J421_3562"/>
<dbReference type="Pfam" id="PF07690">
    <property type="entry name" value="MFS_1"/>
    <property type="match status" value="1"/>
</dbReference>
<evidence type="ECO:0000256" key="5">
    <source>
        <dbReference type="ARBA" id="ARBA00022989"/>
    </source>
</evidence>
<name>W0RJ18_9BACT</name>
<feature type="domain" description="Major facilitator superfamily (MFS) profile" evidence="8">
    <location>
        <begin position="3"/>
        <end position="390"/>
    </location>
</feature>
<dbReference type="PROSITE" id="PS50850">
    <property type="entry name" value="MFS"/>
    <property type="match status" value="1"/>
</dbReference>
<dbReference type="Proteomes" id="UP000019151">
    <property type="component" value="Chromosome"/>
</dbReference>
<dbReference type="SUPFAM" id="SSF103473">
    <property type="entry name" value="MFS general substrate transporter"/>
    <property type="match status" value="1"/>
</dbReference>
<feature type="transmembrane region" description="Helical" evidence="7">
    <location>
        <begin position="127"/>
        <end position="149"/>
    </location>
</feature>
<evidence type="ECO:0000313" key="9">
    <source>
        <dbReference type="EMBL" id="AHG91099.1"/>
    </source>
</evidence>
<proteinExistence type="predicted"/>
<feature type="transmembrane region" description="Helical" evidence="7">
    <location>
        <begin position="367"/>
        <end position="387"/>
    </location>
</feature>
<dbReference type="InterPro" id="IPR050171">
    <property type="entry name" value="MFS_Transporters"/>
</dbReference>
<dbReference type="InterPro" id="IPR020846">
    <property type="entry name" value="MFS_dom"/>
</dbReference>
<keyword evidence="4 7" id="KW-0812">Transmembrane</keyword>
<feature type="transmembrane region" description="Helical" evidence="7">
    <location>
        <begin position="247"/>
        <end position="266"/>
    </location>
</feature>
<dbReference type="PRINTS" id="PR01035">
    <property type="entry name" value="TCRTETA"/>
</dbReference>
<evidence type="ECO:0000256" key="6">
    <source>
        <dbReference type="ARBA" id="ARBA00023136"/>
    </source>
</evidence>
<dbReference type="PANTHER" id="PTHR23517">
    <property type="entry name" value="RESISTANCE PROTEIN MDTM, PUTATIVE-RELATED-RELATED"/>
    <property type="match status" value="1"/>
</dbReference>
<dbReference type="InterPro" id="IPR001958">
    <property type="entry name" value="Tet-R_TetA/multi-R_MdtG-like"/>
</dbReference>
<comment type="subcellular location">
    <subcellularLocation>
        <location evidence="1">Cell membrane</location>
        <topology evidence="1">Multi-pass membrane protein</topology>
    </subcellularLocation>
</comment>
<dbReference type="AlphaFoldDB" id="W0RJ18"/>
<keyword evidence="3" id="KW-1003">Cell membrane</keyword>
<evidence type="ECO:0000256" key="4">
    <source>
        <dbReference type="ARBA" id="ARBA00022692"/>
    </source>
</evidence>
<dbReference type="InParanoid" id="W0RJ18"/>
<evidence type="ECO:0000313" key="10">
    <source>
        <dbReference type="Proteomes" id="UP000019151"/>
    </source>
</evidence>
<dbReference type="eggNOG" id="COG2814">
    <property type="taxonomic scope" value="Bacteria"/>
</dbReference>
<gene>
    <name evidence="9" type="ORF">J421_3562</name>
</gene>
<feature type="transmembrane region" description="Helical" evidence="7">
    <location>
        <begin position="278"/>
        <end position="296"/>
    </location>
</feature>
<feature type="transmembrane region" description="Helical" evidence="7">
    <location>
        <begin position="215"/>
        <end position="235"/>
    </location>
</feature>
<feature type="transmembrane region" description="Helical" evidence="7">
    <location>
        <begin position="302"/>
        <end position="323"/>
    </location>
</feature>
<evidence type="ECO:0000256" key="3">
    <source>
        <dbReference type="ARBA" id="ARBA00022475"/>
    </source>
</evidence>
<dbReference type="Gene3D" id="1.20.1250.20">
    <property type="entry name" value="MFS general substrate transporter like domains"/>
    <property type="match status" value="1"/>
</dbReference>
<dbReference type="STRING" id="861299.J421_3562"/>
<dbReference type="EMBL" id="CP007128">
    <property type="protein sequence ID" value="AHG91099.1"/>
    <property type="molecule type" value="Genomic_DNA"/>
</dbReference>
<dbReference type="InterPro" id="IPR011701">
    <property type="entry name" value="MFS"/>
</dbReference>
<feature type="transmembrane region" description="Helical" evidence="7">
    <location>
        <begin position="69"/>
        <end position="92"/>
    </location>
</feature>
<feature type="transmembrane region" description="Helical" evidence="7">
    <location>
        <begin position="7"/>
        <end position="28"/>
    </location>
</feature>
<keyword evidence="2" id="KW-0813">Transport</keyword>
<evidence type="ECO:0000256" key="2">
    <source>
        <dbReference type="ARBA" id="ARBA00022448"/>
    </source>
</evidence>
<keyword evidence="5 7" id="KW-1133">Transmembrane helix</keyword>